<dbReference type="OrthoDB" id="6105624at2759"/>
<dbReference type="SUPFAM" id="SSF54495">
    <property type="entry name" value="UBC-like"/>
    <property type="match status" value="1"/>
</dbReference>
<dbReference type="GO" id="GO:0004674">
    <property type="term" value="F:protein serine/threonine kinase activity"/>
    <property type="evidence" value="ECO:0007669"/>
    <property type="project" value="TreeGrafter"/>
</dbReference>
<feature type="binding site" evidence="1">
    <location>
        <position position="339"/>
    </location>
    <ligand>
        <name>ATP</name>
        <dbReference type="ChEBI" id="CHEBI:30616"/>
    </ligand>
</feature>
<dbReference type="InterPro" id="IPR053235">
    <property type="entry name" value="Ser_Thr_kinase"/>
</dbReference>
<dbReference type="GO" id="GO:0005737">
    <property type="term" value="C:cytoplasm"/>
    <property type="evidence" value="ECO:0007669"/>
    <property type="project" value="TreeGrafter"/>
</dbReference>
<reference evidence="6 7" key="1">
    <citation type="submission" date="2019-01" db="EMBL/GenBank/DDBJ databases">
        <title>A draft genome assembly of the solar-powered sea slug Elysia chlorotica.</title>
        <authorList>
            <person name="Cai H."/>
            <person name="Li Q."/>
            <person name="Fang X."/>
            <person name="Li J."/>
            <person name="Curtis N.E."/>
            <person name="Altenburger A."/>
            <person name="Shibata T."/>
            <person name="Feng M."/>
            <person name="Maeda T."/>
            <person name="Schwartz J.A."/>
            <person name="Shigenobu S."/>
            <person name="Lundholm N."/>
            <person name="Nishiyama T."/>
            <person name="Yang H."/>
            <person name="Hasebe M."/>
            <person name="Li S."/>
            <person name="Pierce S.K."/>
            <person name="Wang J."/>
        </authorList>
    </citation>
    <scope>NUCLEOTIDE SEQUENCE [LARGE SCALE GENOMIC DNA]</scope>
    <source>
        <strain evidence="6">EC2010</strain>
        <tissue evidence="6">Whole organism of an adult</tissue>
    </source>
</reference>
<dbReference type="PANTHER" id="PTHR24361">
    <property type="entry name" value="MITOGEN-ACTIVATED KINASE KINASE KINASE"/>
    <property type="match status" value="1"/>
</dbReference>
<dbReference type="EMBL" id="RQTK01000172">
    <property type="protein sequence ID" value="RUS85381.1"/>
    <property type="molecule type" value="Genomic_DNA"/>
</dbReference>
<evidence type="ECO:0000256" key="2">
    <source>
        <dbReference type="SAM" id="Coils"/>
    </source>
</evidence>
<comment type="caution">
    <text evidence="6">The sequence shown here is derived from an EMBL/GenBank/DDBJ whole genome shotgun (WGS) entry which is preliminary data.</text>
</comment>
<dbReference type="AlphaFoldDB" id="A0A3S1A8J1"/>
<dbReference type="InterPro" id="IPR016135">
    <property type="entry name" value="UBQ-conjugating_enzyme/RWD"/>
</dbReference>
<keyword evidence="1" id="KW-0547">Nucleotide-binding</keyword>
<evidence type="ECO:0000256" key="1">
    <source>
        <dbReference type="PROSITE-ProRule" id="PRU10141"/>
    </source>
</evidence>
<gene>
    <name evidence="6" type="ORF">EGW08_006866</name>
</gene>
<keyword evidence="1" id="KW-0067">ATP-binding</keyword>
<dbReference type="Proteomes" id="UP000271974">
    <property type="component" value="Unassembled WGS sequence"/>
</dbReference>
<feature type="non-terminal residue" evidence="6">
    <location>
        <position position="512"/>
    </location>
</feature>
<evidence type="ECO:0000313" key="7">
    <source>
        <dbReference type="Proteomes" id="UP000271974"/>
    </source>
</evidence>
<dbReference type="CDD" id="cd23823">
    <property type="entry name" value="RWD_GCN2"/>
    <property type="match status" value="1"/>
</dbReference>
<accession>A0A3S1A8J1</accession>
<dbReference type="SUPFAM" id="SSF56112">
    <property type="entry name" value="Protein kinase-like (PK-like)"/>
    <property type="match status" value="1"/>
</dbReference>
<proteinExistence type="predicted"/>
<dbReference type="InterPro" id="IPR006575">
    <property type="entry name" value="RWD_dom"/>
</dbReference>
<dbReference type="InterPro" id="IPR017441">
    <property type="entry name" value="Protein_kinase_ATP_BS"/>
</dbReference>
<dbReference type="Pfam" id="PF00069">
    <property type="entry name" value="Pkinase"/>
    <property type="match status" value="1"/>
</dbReference>
<dbReference type="Gene3D" id="1.10.510.10">
    <property type="entry name" value="Transferase(Phosphotransferase) domain 1"/>
    <property type="match status" value="1"/>
</dbReference>
<dbReference type="SMART" id="SM00220">
    <property type="entry name" value="S_TKc"/>
    <property type="match status" value="1"/>
</dbReference>
<dbReference type="FunFam" id="3.10.110.10:FF:000057">
    <property type="entry name" value="eukaryotic translation initiation factor 2-alpha kinase 4"/>
    <property type="match status" value="1"/>
</dbReference>
<evidence type="ECO:0000259" key="5">
    <source>
        <dbReference type="PROSITE" id="PS50908"/>
    </source>
</evidence>
<evidence type="ECO:0008006" key="8">
    <source>
        <dbReference type="Google" id="ProtNLM"/>
    </source>
</evidence>
<dbReference type="InterPro" id="IPR011009">
    <property type="entry name" value="Kinase-like_dom_sf"/>
</dbReference>
<dbReference type="Pfam" id="PF05773">
    <property type="entry name" value="RWD"/>
    <property type="match status" value="1"/>
</dbReference>
<feature type="coiled-coil region" evidence="2">
    <location>
        <begin position="137"/>
        <end position="172"/>
    </location>
</feature>
<dbReference type="PROSITE" id="PS50011">
    <property type="entry name" value="PROTEIN_KINASE_DOM"/>
    <property type="match status" value="1"/>
</dbReference>
<dbReference type="Gene3D" id="3.10.110.10">
    <property type="entry name" value="Ubiquitin Conjugating Enzyme"/>
    <property type="match status" value="1"/>
</dbReference>
<feature type="compositionally biased region" description="Low complexity" evidence="3">
    <location>
        <begin position="232"/>
        <end position="248"/>
    </location>
</feature>
<keyword evidence="2" id="KW-0175">Coiled coil</keyword>
<dbReference type="InterPro" id="IPR000719">
    <property type="entry name" value="Prot_kinase_dom"/>
</dbReference>
<dbReference type="PROSITE" id="PS50908">
    <property type="entry name" value="RWD"/>
    <property type="match status" value="1"/>
</dbReference>
<evidence type="ECO:0000313" key="6">
    <source>
        <dbReference type="EMBL" id="RUS85381.1"/>
    </source>
</evidence>
<sequence>MMCEKAPYQERQDEEYQVLESIYGTDLEDLRRKVAWKVARPLELRLTLKPQQSMGGQAETYAQVDLVVKCPPRYPDVIPEISLENWKGLSNSTVAVLKTELLKEAEGYVGEVMLWQLATYVQEFLHKHNKPPPKSFYEQMMTNNKQQQERIQEQERKKLEEWRRQIEEEALLTQEMLKNETRRRREDHKNVEAITPLLPPSAMSVSKGALAFSSPMPITSKHHNREGKDVPFDFTPTTTPGVTPVKSPGTPPLPSLQTPGSGGNGRKRRTSTPRRTDEDELGISPCKDHAVGVSTLSFKGDRAIQRGKCLGHGKSGSTVYASMDLSTGEFVAVAEWVLKWRHASKRAGGGTALNRSEDSEGEKYLKMVAGAEQEFNTLQRLDHPNLIRYLAWRHQYDVGKITVHILMEYSGGTSLDIYARSKNAMPLVLLQSYLQDLLQALKYLHHNSIVHKNLRPSSIFVDSVGTVRLADYSIGKRLGDLYEQVDRARPGVHFSDERPMVIGRGGQKGDIY</sequence>
<dbReference type="GO" id="GO:0005524">
    <property type="term" value="F:ATP binding"/>
    <property type="evidence" value="ECO:0007669"/>
    <property type="project" value="UniProtKB-UniRule"/>
</dbReference>
<keyword evidence="7" id="KW-1185">Reference proteome</keyword>
<feature type="region of interest" description="Disordered" evidence="3">
    <location>
        <begin position="216"/>
        <end position="285"/>
    </location>
</feature>
<feature type="domain" description="RWD" evidence="5">
    <location>
        <begin position="14"/>
        <end position="128"/>
    </location>
</feature>
<evidence type="ECO:0000256" key="3">
    <source>
        <dbReference type="SAM" id="MobiDB-lite"/>
    </source>
</evidence>
<dbReference type="PANTHER" id="PTHR24361:SF656">
    <property type="entry name" value="MITOGEN-ACTIVATED PROTEIN KINASE KINASE KINASE 3"/>
    <property type="match status" value="1"/>
</dbReference>
<dbReference type="STRING" id="188477.A0A3S1A8J1"/>
<name>A0A3S1A8J1_ELYCH</name>
<protein>
    <recommendedName>
        <fullName evidence="8">Protein kinase domain-containing protein</fullName>
    </recommendedName>
</protein>
<dbReference type="SMART" id="SM00591">
    <property type="entry name" value="RWD"/>
    <property type="match status" value="1"/>
</dbReference>
<organism evidence="6 7">
    <name type="scientific">Elysia chlorotica</name>
    <name type="common">Eastern emerald elysia</name>
    <name type="synonym">Sea slug</name>
    <dbReference type="NCBI Taxonomy" id="188477"/>
    <lineage>
        <taxon>Eukaryota</taxon>
        <taxon>Metazoa</taxon>
        <taxon>Spiralia</taxon>
        <taxon>Lophotrochozoa</taxon>
        <taxon>Mollusca</taxon>
        <taxon>Gastropoda</taxon>
        <taxon>Heterobranchia</taxon>
        <taxon>Euthyneura</taxon>
        <taxon>Panpulmonata</taxon>
        <taxon>Sacoglossa</taxon>
        <taxon>Placobranchoidea</taxon>
        <taxon>Plakobranchidae</taxon>
        <taxon>Elysia</taxon>
    </lineage>
</organism>
<feature type="domain" description="Protein kinase" evidence="4">
    <location>
        <begin position="304"/>
        <end position="512"/>
    </location>
</feature>
<evidence type="ECO:0000259" key="4">
    <source>
        <dbReference type="PROSITE" id="PS50011"/>
    </source>
</evidence>
<dbReference type="PROSITE" id="PS00107">
    <property type="entry name" value="PROTEIN_KINASE_ATP"/>
    <property type="match status" value="1"/>
</dbReference>